<dbReference type="RefSeq" id="XP_040745032.1">
    <property type="nucleotide sequence ID" value="XM_040890249.1"/>
</dbReference>
<keyword evidence="2" id="KW-1185">Reference proteome</keyword>
<comment type="caution">
    <text evidence="1">The sequence shown here is derived from an EMBL/GenBank/DDBJ whole genome shotgun (WGS) entry which is preliminary data.</text>
</comment>
<gene>
    <name evidence="1" type="ORF">DL89DRAFT_292001</name>
</gene>
<dbReference type="GeneID" id="63806897"/>
<name>A0A1Y1WD90_9FUNG</name>
<dbReference type="AlphaFoldDB" id="A0A1Y1WD90"/>
<dbReference type="SUPFAM" id="SSF52058">
    <property type="entry name" value="L domain-like"/>
    <property type="match status" value="1"/>
</dbReference>
<evidence type="ECO:0008006" key="3">
    <source>
        <dbReference type="Google" id="ProtNLM"/>
    </source>
</evidence>
<dbReference type="EMBL" id="MCFD01000004">
    <property type="protein sequence ID" value="ORX71517.1"/>
    <property type="molecule type" value="Genomic_DNA"/>
</dbReference>
<reference evidence="1 2" key="1">
    <citation type="submission" date="2016-07" db="EMBL/GenBank/DDBJ databases">
        <title>Pervasive Adenine N6-methylation of Active Genes in Fungi.</title>
        <authorList>
            <consortium name="DOE Joint Genome Institute"/>
            <person name="Mondo S.J."/>
            <person name="Dannebaum R.O."/>
            <person name="Kuo R.C."/>
            <person name="Labutti K."/>
            <person name="Haridas S."/>
            <person name="Kuo A."/>
            <person name="Salamov A."/>
            <person name="Ahrendt S.R."/>
            <person name="Lipzen A."/>
            <person name="Sullivan W."/>
            <person name="Andreopoulos W.B."/>
            <person name="Clum A."/>
            <person name="Lindquist E."/>
            <person name="Daum C."/>
            <person name="Ramamoorthy G.K."/>
            <person name="Gryganskyi A."/>
            <person name="Culley D."/>
            <person name="Magnuson J.K."/>
            <person name="James T.Y."/>
            <person name="O'Malley M.A."/>
            <person name="Stajich J.E."/>
            <person name="Spatafora J.W."/>
            <person name="Visel A."/>
            <person name="Grigoriev I.V."/>
        </authorList>
    </citation>
    <scope>NUCLEOTIDE SEQUENCE [LARGE SCALE GENOMIC DNA]</scope>
    <source>
        <strain evidence="1 2">ATCC 12442</strain>
    </source>
</reference>
<dbReference type="Gene3D" id="3.80.10.10">
    <property type="entry name" value="Ribonuclease Inhibitor"/>
    <property type="match status" value="1"/>
</dbReference>
<accession>A0A1Y1WD90</accession>
<dbReference type="Proteomes" id="UP000193922">
    <property type="component" value="Unassembled WGS sequence"/>
</dbReference>
<evidence type="ECO:0000313" key="1">
    <source>
        <dbReference type="EMBL" id="ORX71517.1"/>
    </source>
</evidence>
<evidence type="ECO:0000313" key="2">
    <source>
        <dbReference type="Proteomes" id="UP000193922"/>
    </source>
</evidence>
<dbReference type="OrthoDB" id="10543750at2759"/>
<sequence length="543" mass="62062">MSTFESLPADMLARVFLYLREGGRNYPYHYCDEAGLDIPDIAVSRTFRHHARAALYKKAYFSIDSRGQDTQDECEIKTNIGEIIDNVCSDAAHELLLVFVSELTPDKAHQELESIGFFDQQWPTITTLHLLGGLNKDIKVQNYSDQALTRLNLALARALPCVTRVVYQFECNYVFTKAVLEEFIVAKMDTLETIEFIDCSVRKVTFTKFLPRLRRLGMLVNGRKYQVPGTKLCASTIEYLKITSLHPKMLLGFFYGELENQLHFENLHTLVLHINDKAERPSLPDTSVFTSIAFPALVRLELTGYQGDIMDYLSLFPLGQIKELRIRENNGTQPLDISKMTALESLGVNFGNWTYSDRQNSEPWAHPLFISDSTVRHLELNGADPFFITNGLLSDSMVSYFSVPDTVLLQRLEQLTINAIADRGHLIKLLRQLKCLRQLHLMVFVAGPVNLLEDSYDDGRTPETYNAISTSIVYLHTTFAHCLLQDPSYIIEHAWFMARLPSLRRWVSNTWDNKQTIAQLEAILDTEHISPYVQHLVPLLDEM</sequence>
<organism evidence="1 2">
    <name type="scientific">Linderina pennispora</name>
    <dbReference type="NCBI Taxonomy" id="61395"/>
    <lineage>
        <taxon>Eukaryota</taxon>
        <taxon>Fungi</taxon>
        <taxon>Fungi incertae sedis</taxon>
        <taxon>Zoopagomycota</taxon>
        <taxon>Kickxellomycotina</taxon>
        <taxon>Kickxellomycetes</taxon>
        <taxon>Kickxellales</taxon>
        <taxon>Kickxellaceae</taxon>
        <taxon>Linderina</taxon>
    </lineage>
</organism>
<dbReference type="InterPro" id="IPR032675">
    <property type="entry name" value="LRR_dom_sf"/>
</dbReference>
<proteinExistence type="predicted"/>
<protein>
    <recommendedName>
        <fullName evidence="3">F-box domain-containing protein</fullName>
    </recommendedName>
</protein>